<feature type="domain" description="PAS" evidence="19">
    <location>
        <begin position="356"/>
        <end position="409"/>
    </location>
</feature>
<keyword evidence="22" id="KW-1185">Reference proteome</keyword>
<sequence>MKRYLGAVLPALLSVILFGVTVFGFLLPEVESQIIAKKREMIRELTNTVWNILATYDAQVRGGLLDKDEAQRRALGRIRALRYGPEGKDYFWVNGLNEVMIMHPYRMDLEGQRLPQFKDIKGKDLLHAFVDVARQHGEGFVSYYWQWKDEPGQLKEKTSYIKLFQPWGWVVGTGLYKDDVEAEMRAMNRDMSLVGAAVLLLVTLLSGYLTYREMRAEGERAAAQEVLRQTLDKYRAVLEASPDPVIVYNYVGLVDYVNPAFSRVFGWRADEVLGGKIDFVPDDEKEATLAAINAVYDHPDGLLSFESRRLTRDGRARNVMVSLAVYRGDGGAPLGMVVNLTDITSMKRSAEALRESEEKFRSISANALDGVVMIDPQGRITFWNQAATAIFGYAADETLGRELHPLLAPPRYHADYVKAFAEFGDSGTGKAVGRMLELVARRKNGQEFPAELSVSSLQLHGQWYAVGIVRDITERKQAEEALRQSESRYRTILETVPYSIAISDLRSGANLEINDGFCLLSGHSRQDALGKTALDLGLYNRPEDHLTLRDQLERDGEINGQPVTYRAKDGRLLECLVSVRRFVYAGRPCLLSVAQDVSALRQAEREQARLQAQLQRAQRMEAIGTLAGGVAHDFNNILQAISGYTQLIGGHPGLDQKVRRYAEDIDLAARRATDLVKRLLTFSRKVEPALQKVDLNRQIDHAVAMLERTIPKMVRITTRLDPDLKAVKADPGQMEQVLMNLGTNARDAMPEGGELMIETQNVRAEDLSPGAACQLTADEYVMLRVSDSGMGMDAETQKKIFDPFFTTKGVGQGTGLGLSIVYGIIEGHGGRISCYSQPGQGTVFEICLPVADDSLTEREAPEVVTVRQAQSNGETILVVDDEAAILDVSTELLQGAGYKVITARCGEDALEIYRTRGQAISLVIMDLGMPGMGGQRALQELKRLDPEVKVLISSGYSGDGPVKDSLAAGALGFIMKPYRLGDLLEKAHLAIQG</sequence>
<keyword evidence="4" id="KW-1003">Cell membrane</keyword>
<evidence type="ECO:0000256" key="16">
    <source>
        <dbReference type="SAM" id="Phobius"/>
    </source>
</evidence>
<dbReference type="Gene3D" id="3.30.565.10">
    <property type="entry name" value="Histidine kinase-like ATPase, C-terminal domain"/>
    <property type="match status" value="1"/>
</dbReference>
<feature type="domain" description="Response regulatory" evidence="18">
    <location>
        <begin position="875"/>
        <end position="991"/>
    </location>
</feature>
<accession>E1QDE9</accession>
<dbReference type="eggNOG" id="COG2204">
    <property type="taxonomic scope" value="Bacteria"/>
</dbReference>
<dbReference type="HOGENOM" id="CLU_000445_114_51_7"/>
<dbReference type="Proteomes" id="UP000009047">
    <property type="component" value="Chromosome"/>
</dbReference>
<dbReference type="SUPFAM" id="SSF47384">
    <property type="entry name" value="Homodimeric domain of signal transducing histidine kinase"/>
    <property type="match status" value="1"/>
</dbReference>
<dbReference type="Gene3D" id="1.10.287.130">
    <property type="match status" value="1"/>
</dbReference>
<dbReference type="NCBIfam" id="TIGR00229">
    <property type="entry name" value="sensory_box"/>
    <property type="match status" value="3"/>
</dbReference>
<protein>
    <recommendedName>
        <fullName evidence="3">histidine kinase</fullName>
        <ecNumber evidence="3">2.7.13.3</ecNumber>
    </recommendedName>
</protein>
<dbReference type="PANTHER" id="PTHR43065">
    <property type="entry name" value="SENSOR HISTIDINE KINASE"/>
    <property type="match status" value="1"/>
</dbReference>
<dbReference type="SUPFAM" id="SSF55785">
    <property type="entry name" value="PYP-like sensor domain (PAS domain)"/>
    <property type="match status" value="3"/>
</dbReference>
<dbReference type="Gene3D" id="3.30.450.20">
    <property type="entry name" value="PAS domain"/>
    <property type="match status" value="4"/>
</dbReference>
<evidence type="ECO:0000256" key="2">
    <source>
        <dbReference type="ARBA" id="ARBA00004651"/>
    </source>
</evidence>
<evidence type="ECO:0000256" key="4">
    <source>
        <dbReference type="ARBA" id="ARBA00022475"/>
    </source>
</evidence>
<dbReference type="CDD" id="cd00130">
    <property type="entry name" value="PAS"/>
    <property type="match status" value="3"/>
</dbReference>
<dbReference type="SMART" id="SM00448">
    <property type="entry name" value="REC"/>
    <property type="match status" value="1"/>
</dbReference>
<dbReference type="SMART" id="SM00388">
    <property type="entry name" value="HisKA"/>
    <property type="match status" value="1"/>
</dbReference>
<reference evidence="21 22" key="1">
    <citation type="journal article" date="2010" name="Stand. Genomic Sci.">
        <title>Complete genome sequence of Desulfarculus baarsii type strain (2st14).</title>
        <authorList>
            <person name="Sun H."/>
            <person name="Spring S."/>
            <person name="Lapidus A."/>
            <person name="Davenport K."/>
            <person name="Del Rio T.G."/>
            <person name="Tice H."/>
            <person name="Nolan M."/>
            <person name="Copeland A."/>
            <person name="Cheng J.F."/>
            <person name="Lucas S."/>
            <person name="Tapia R."/>
            <person name="Goodwin L."/>
            <person name="Pitluck S."/>
            <person name="Ivanova N."/>
            <person name="Pagani I."/>
            <person name="Mavromatis K."/>
            <person name="Ovchinnikova G."/>
            <person name="Pati A."/>
            <person name="Chen A."/>
            <person name="Palaniappan K."/>
            <person name="Hauser L."/>
            <person name="Chang Y.J."/>
            <person name="Jeffries C.D."/>
            <person name="Detter J.C."/>
            <person name="Han C."/>
            <person name="Rohde M."/>
            <person name="Brambilla E."/>
            <person name="Goker M."/>
            <person name="Woyke T."/>
            <person name="Bristow J."/>
            <person name="Eisen J.A."/>
            <person name="Markowitz V."/>
            <person name="Hugenholtz P."/>
            <person name="Kyrpides N.C."/>
            <person name="Klenk H.P."/>
            <person name="Land M."/>
        </authorList>
    </citation>
    <scope>NUCLEOTIDE SEQUENCE [LARGE SCALE GENOMIC DNA]</scope>
    <source>
        <strain evidence="22">ATCC 33931 / DSM 2075 / LMG 7858 / VKM B-1802 / 2st14</strain>
    </source>
</reference>
<gene>
    <name evidence="21" type="ordered locus">Deba_0089</name>
</gene>
<dbReference type="RefSeq" id="WP_013256924.1">
    <property type="nucleotide sequence ID" value="NC_014365.1"/>
</dbReference>
<dbReference type="SMART" id="SM00387">
    <property type="entry name" value="HATPase_c"/>
    <property type="match status" value="1"/>
</dbReference>
<dbReference type="AlphaFoldDB" id="E1QDE9"/>
<dbReference type="CDD" id="cd00156">
    <property type="entry name" value="REC"/>
    <property type="match status" value="1"/>
</dbReference>
<evidence type="ECO:0000256" key="8">
    <source>
        <dbReference type="ARBA" id="ARBA00022741"/>
    </source>
</evidence>
<dbReference type="InterPro" id="IPR036097">
    <property type="entry name" value="HisK_dim/P_sf"/>
</dbReference>
<keyword evidence="15" id="KW-0175">Coiled coil</keyword>
<feature type="domain" description="PAS" evidence="19">
    <location>
        <begin position="485"/>
        <end position="554"/>
    </location>
</feature>
<dbReference type="PROSITE" id="PS50112">
    <property type="entry name" value="PAS"/>
    <property type="match status" value="3"/>
</dbReference>
<dbReference type="Pfam" id="PF13426">
    <property type="entry name" value="PAS_9"/>
    <property type="match status" value="1"/>
</dbReference>
<feature type="transmembrane region" description="Helical" evidence="16">
    <location>
        <begin position="6"/>
        <end position="27"/>
    </location>
</feature>
<feature type="transmembrane region" description="Helical" evidence="16">
    <location>
        <begin position="193"/>
        <end position="211"/>
    </location>
</feature>
<dbReference type="OrthoDB" id="5483045at2"/>
<keyword evidence="5 14" id="KW-0597">Phosphoprotein</keyword>
<name>E1QDE9_DESB2</name>
<keyword evidence="8" id="KW-0547">Nucleotide-binding</keyword>
<keyword evidence="13 16" id="KW-0472">Membrane</keyword>
<dbReference type="EMBL" id="CP002085">
    <property type="protein sequence ID" value="ADK83468.1"/>
    <property type="molecule type" value="Genomic_DNA"/>
</dbReference>
<evidence type="ECO:0000256" key="5">
    <source>
        <dbReference type="ARBA" id="ARBA00022553"/>
    </source>
</evidence>
<keyword evidence="10" id="KW-0067">ATP-binding</keyword>
<feature type="domain" description="PAC" evidence="20">
    <location>
        <begin position="303"/>
        <end position="355"/>
    </location>
</feature>
<comment type="subcellular location">
    <subcellularLocation>
        <location evidence="2">Cell membrane</location>
        <topology evidence="2">Multi-pass membrane protein</topology>
    </subcellularLocation>
</comment>
<dbReference type="InterPro" id="IPR013767">
    <property type="entry name" value="PAS_fold"/>
</dbReference>
<dbReference type="eggNOG" id="COG5000">
    <property type="taxonomic scope" value="Bacteria"/>
</dbReference>
<evidence type="ECO:0000256" key="13">
    <source>
        <dbReference type="ARBA" id="ARBA00023136"/>
    </source>
</evidence>
<keyword evidence="6" id="KW-0808">Transferase</keyword>
<keyword evidence="11 16" id="KW-1133">Transmembrane helix</keyword>
<dbReference type="SUPFAM" id="SSF55874">
    <property type="entry name" value="ATPase domain of HSP90 chaperone/DNA topoisomerase II/histidine kinase"/>
    <property type="match status" value="1"/>
</dbReference>
<evidence type="ECO:0000259" key="17">
    <source>
        <dbReference type="PROSITE" id="PS50109"/>
    </source>
</evidence>
<evidence type="ECO:0000256" key="15">
    <source>
        <dbReference type="SAM" id="Coils"/>
    </source>
</evidence>
<feature type="coiled-coil region" evidence="15">
    <location>
        <begin position="593"/>
        <end position="623"/>
    </location>
</feature>
<keyword evidence="12" id="KW-0902">Two-component regulatory system</keyword>
<proteinExistence type="predicted"/>
<dbReference type="InterPro" id="IPR035965">
    <property type="entry name" value="PAS-like_dom_sf"/>
</dbReference>
<dbReference type="GO" id="GO:0005524">
    <property type="term" value="F:ATP binding"/>
    <property type="evidence" value="ECO:0007669"/>
    <property type="project" value="UniProtKB-KW"/>
</dbReference>
<evidence type="ECO:0000256" key="3">
    <source>
        <dbReference type="ARBA" id="ARBA00012438"/>
    </source>
</evidence>
<dbReference type="GO" id="GO:0000155">
    <property type="term" value="F:phosphorelay sensor kinase activity"/>
    <property type="evidence" value="ECO:0007669"/>
    <property type="project" value="InterPro"/>
</dbReference>
<dbReference type="InterPro" id="IPR036890">
    <property type="entry name" value="HATPase_C_sf"/>
</dbReference>
<dbReference type="InterPro" id="IPR000014">
    <property type="entry name" value="PAS"/>
</dbReference>
<dbReference type="SUPFAM" id="SSF52172">
    <property type="entry name" value="CheY-like"/>
    <property type="match status" value="1"/>
</dbReference>
<feature type="domain" description="PAC" evidence="20">
    <location>
        <begin position="434"/>
        <end position="484"/>
    </location>
</feature>
<dbReference type="Gene3D" id="3.40.50.2300">
    <property type="match status" value="1"/>
</dbReference>
<evidence type="ECO:0000256" key="9">
    <source>
        <dbReference type="ARBA" id="ARBA00022777"/>
    </source>
</evidence>
<evidence type="ECO:0000313" key="21">
    <source>
        <dbReference type="EMBL" id="ADK83468.1"/>
    </source>
</evidence>
<keyword evidence="9 21" id="KW-0418">Kinase</keyword>
<evidence type="ECO:0000256" key="7">
    <source>
        <dbReference type="ARBA" id="ARBA00022692"/>
    </source>
</evidence>
<dbReference type="InterPro" id="IPR011006">
    <property type="entry name" value="CheY-like_superfamily"/>
</dbReference>
<dbReference type="InterPro" id="IPR000700">
    <property type="entry name" value="PAS-assoc_C"/>
</dbReference>
<evidence type="ECO:0000256" key="12">
    <source>
        <dbReference type="ARBA" id="ARBA00023012"/>
    </source>
</evidence>
<dbReference type="GO" id="GO:0005886">
    <property type="term" value="C:plasma membrane"/>
    <property type="evidence" value="ECO:0007669"/>
    <property type="project" value="UniProtKB-SubCell"/>
</dbReference>
<dbReference type="PANTHER" id="PTHR43065:SF42">
    <property type="entry name" value="TWO-COMPONENT SENSOR PPRA"/>
    <property type="match status" value="1"/>
</dbReference>
<evidence type="ECO:0000259" key="19">
    <source>
        <dbReference type="PROSITE" id="PS50112"/>
    </source>
</evidence>
<dbReference type="InterPro" id="IPR001610">
    <property type="entry name" value="PAC"/>
</dbReference>
<comment type="catalytic activity">
    <reaction evidence="1">
        <text>ATP + protein L-histidine = ADP + protein N-phospho-L-histidine.</text>
        <dbReference type="EC" id="2.7.13.3"/>
    </reaction>
</comment>
<dbReference type="SMART" id="SM00086">
    <property type="entry name" value="PAC"/>
    <property type="match status" value="3"/>
</dbReference>
<dbReference type="Pfam" id="PF02518">
    <property type="entry name" value="HATPase_c"/>
    <property type="match status" value="1"/>
</dbReference>
<feature type="domain" description="Histidine kinase" evidence="17">
    <location>
        <begin position="629"/>
        <end position="852"/>
    </location>
</feature>
<dbReference type="InterPro" id="IPR004358">
    <property type="entry name" value="Sig_transdc_His_kin-like_C"/>
</dbReference>
<evidence type="ECO:0000259" key="20">
    <source>
        <dbReference type="PROSITE" id="PS50113"/>
    </source>
</evidence>
<dbReference type="STRING" id="644282.Deba_0089"/>
<dbReference type="InterPro" id="IPR033480">
    <property type="entry name" value="sCache_2"/>
</dbReference>
<evidence type="ECO:0000256" key="6">
    <source>
        <dbReference type="ARBA" id="ARBA00022679"/>
    </source>
</evidence>
<dbReference type="InterPro" id="IPR003661">
    <property type="entry name" value="HisK_dim/P_dom"/>
</dbReference>
<feature type="domain" description="PAS" evidence="19">
    <location>
        <begin position="230"/>
        <end position="299"/>
    </location>
</feature>
<dbReference type="InterPro" id="IPR003594">
    <property type="entry name" value="HATPase_dom"/>
</dbReference>
<evidence type="ECO:0000259" key="18">
    <source>
        <dbReference type="PROSITE" id="PS50110"/>
    </source>
</evidence>
<organism evidence="21 22">
    <name type="scientific">Desulfarculus baarsii (strain ATCC 33931 / DSM 2075 / LMG 7858 / VKM B-1802 / 2st14)</name>
    <dbReference type="NCBI Taxonomy" id="644282"/>
    <lineage>
        <taxon>Bacteria</taxon>
        <taxon>Pseudomonadati</taxon>
        <taxon>Thermodesulfobacteriota</taxon>
        <taxon>Desulfarculia</taxon>
        <taxon>Desulfarculales</taxon>
        <taxon>Desulfarculaceae</taxon>
        <taxon>Desulfarculus</taxon>
    </lineage>
</organism>
<dbReference type="InterPro" id="IPR001789">
    <property type="entry name" value="Sig_transdc_resp-reg_receiver"/>
</dbReference>
<evidence type="ECO:0000256" key="10">
    <source>
        <dbReference type="ARBA" id="ARBA00022840"/>
    </source>
</evidence>
<feature type="modified residue" description="4-aspartylphosphate" evidence="14">
    <location>
        <position position="926"/>
    </location>
</feature>
<keyword evidence="7 16" id="KW-0812">Transmembrane</keyword>
<dbReference type="Pfam" id="PF00989">
    <property type="entry name" value="PAS"/>
    <property type="match status" value="2"/>
</dbReference>
<dbReference type="eggNOG" id="COG4191">
    <property type="taxonomic scope" value="Bacteria"/>
</dbReference>
<dbReference type="InterPro" id="IPR005467">
    <property type="entry name" value="His_kinase_dom"/>
</dbReference>
<dbReference type="PROSITE" id="PS50109">
    <property type="entry name" value="HIS_KIN"/>
    <property type="match status" value="1"/>
</dbReference>
<dbReference type="KEGG" id="dbr:Deba_0089"/>
<evidence type="ECO:0000256" key="14">
    <source>
        <dbReference type="PROSITE-ProRule" id="PRU00169"/>
    </source>
</evidence>
<dbReference type="SMART" id="SM01049">
    <property type="entry name" value="Cache_2"/>
    <property type="match status" value="1"/>
</dbReference>
<evidence type="ECO:0000256" key="11">
    <source>
        <dbReference type="ARBA" id="ARBA00022989"/>
    </source>
</evidence>
<dbReference type="Pfam" id="PF00072">
    <property type="entry name" value="Response_reg"/>
    <property type="match status" value="1"/>
</dbReference>
<dbReference type="PROSITE" id="PS50113">
    <property type="entry name" value="PAC"/>
    <property type="match status" value="2"/>
</dbReference>
<dbReference type="PRINTS" id="PR00344">
    <property type="entry name" value="BCTRLSENSOR"/>
</dbReference>
<dbReference type="SMART" id="SM00091">
    <property type="entry name" value="PAS"/>
    <property type="match status" value="3"/>
</dbReference>
<evidence type="ECO:0000256" key="1">
    <source>
        <dbReference type="ARBA" id="ARBA00000085"/>
    </source>
</evidence>
<dbReference type="GO" id="GO:0006355">
    <property type="term" value="P:regulation of DNA-templated transcription"/>
    <property type="evidence" value="ECO:0007669"/>
    <property type="project" value="InterPro"/>
</dbReference>
<dbReference type="PROSITE" id="PS50110">
    <property type="entry name" value="RESPONSE_REGULATORY"/>
    <property type="match status" value="1"/>
</dbReference>
<dbReference type="Pfam" id="PF00512">
    <property type="entry name" value="HisKA"/>
    <property type="match status" value="1"/>
</dbReference>
<dbReference type="eggNOG" id="COG4564">
    <property type="taxonomic scope" value="Bacteria"/>
</dbReference>
<evidence type="ECO:0000313" key="22">
    <source>
        <dbReference type="Proteomes" id="UP000009047"/>
    </source>
</evidence>
<dbReference type="Pfam" id="PF17200">
    <property type="entry name" value="sCache_2"/>
    <property type="match status" value="1"/>
</dbReference>
<dbReference type="EC" id="2.7.13.3" evidence="3"/>